<evidence type="ECO:0000256" key="2">
    <source>
        <dbReference type="SAM" id="SignalP"/>
    </source>
</evidence>
<dbReference type="HOGENOM" id="CLU_959120_0_0_6"/>
<feature type="signal peptide" evidence="2">
    <location>
        <begin position="1"/>
        <end position="32"/>
    </location>
</feature>
<comment type="similarity">
    <text evidence="1">Belongs to the TolB family.</text>
</comment>
<gene>
    <name evidence="3" type="ORF">Thimo_1757</name>
</gene>
<protein>
    <submittedName>
        <fullName evidence="3">Periplasmic component of the Tol biopolymer transport system</fullName>
    </submittedName>
</protein>
<dbReference type="PANTHER" id="PTHR36842:SF1">
    <property type="entry name" value="PROTEIN TOLB"/>
    <property type="match status" value="1"/>
</dbReference>
<name>L0GX41_9GAMM</name>
<accession>L0GX41</accession>
<dbReference type="PANTHER" id="PTHR36842">
    <property type="entry name" value="PROTEIN TOLB HOMOLOG"/>
    <property type="match status" value="1"/>
</dbReference>
<dbReference type="RefSeq" id="WP_015280672.1">
    <property type="nucleotide sequence ID" value="NC_019940.1"/>
</dbReference>
<dbReference type="Proteomes" id="UP000010816">
    <property type="component" value="Chromosome"/>
</dbReference>
<dbReference type="KEGG" id="tmb:Thimo_1757"/>
<dbReference type="AlphaFoldDB" id="L0GX41"/>
<keyword evidence="4" id="KW-1185">Reference proteome</keyword>
<organism evidence="3 4">
    <name type="scientific">Thioflavicoccus mobilis 8321</name>
    <dbReference type="NCBI Taxonomy" id="765912"/>
    <lineage>
        <taxon>Bacteria</taxon>
        <taxon>Pseudomonadati</taxon>
        <taxon>Pseudomonadota</taxon>
        <taxon>Gammaproteobacteria</taxon>
        <taxon>Chromatiales</taxon>
        <taxon>Chromatiaceae</taxon>
        <taxon>Thioflavicoccus</taxon>
    </lineage>
</organism>
<dbReference type="EMBL" id="CP003051">
    <property type="protein sequence ID" value="AGA90531.1"/>
    <property type="molecule type" value="Genomic_DNA"/>
</dbReference>
<dbReference type="Pfam" id="PF07676">
    <property type="entry name" value="PD40"/>
    <property type="match status" value="4"/>
</dbReference>
<dbReference type="eggNOG" id="COG0823">
    <property type="taxonomic scope" value="Bacteria"/>
</dbReference>
<evidence type="ECO:0000313" key="3">
    <source>
        <dbReference type="EMBL" id="AGA90531.1"/>
    </source>
</evidence>
<evidence type="ECO:0000313" key="4">
    <source>
        <dbReference type="Proteomes" id="UP000010816"/>
    </source>
</evidence>
<dbReference type="OrthoDB" id="9812921at2"/>
<proteinExistence type="inferred from homology"/>
<dbReference type="STRING" id="765912.Thimo_1757"/>
<sequence length="313" mass="33947">MKHIENMNKPRRVAVSWPLVGCLMLGAGAVPAQDPSELPGTLVFAATVDGNWDLFSWQGDRRPQLARLTETPYDEKSPALSNDRKLLAFATSAGELAVLDLERGTSRVLDLGDYPGHWDFPSFSADSRALVCTYFEGDARDRARLVILDLETENVRFPLAQPGPQVSPAWSPDGGAIVYAYGHCSDACGAIIQEPWLVSLATGKARQLLMTGAHTGGFAWDAAGERIGFVSDQSGGFDIWLLRREADELTRVTDHPGFDGSPTFSPGGGQLAFISNRSGTSKIWIRDEDSGSVELFDPLGSEGNAAYKDVDWK</sequence>
<dbReference type="SUPFAM" id="SSF69304">
    <property type="entry name" value="Tricorn protease N-terminal domain"/>
    <property type="match status" value="1"/>
</dbReference>
<reference evidence="3 4" key="1">
    <citation type="submission" date="2011-09" db="EMBL/GenBank/DDBJ databases">
        <title>Complete sequence of chromosome of Thioflavicoccus mobilis 8321.</title>
        <authorList>
            <consortium name="US DOE Joint Genome Institute"/>
            <person name="Lucas S."/>
            <person name="Han J."/>
            <person name="Lapidus A."/>
            <person name="Cheng J.-F."/>
            <person name="Goodwin L."/>
            <person name="Pitluck S."/>
            <person name="Peters L."/>
            <person name="Ovchinnikova G."/>
            <person name="Lu M."/>
            <person name="Detter J.C."/>
            <person name="Han C."/>
            <person name="Tapia R."/>
            <person name="Land M."/>
            <person name="Hauser L."/>
            <person name="Kyrpides N."/>
            <person name="Ivanova N."/>
            <person name="Pagani I."/>
            <person name="Vogl K."/>
            <person name="Liu Z."/>
            <person name="Imhoff J."/>
            <person name="Thiel V."/>
            <person name="Frigaard N.-U."/>
            <person name="Bryant D."/>
            <person name="Woyke T."/>
        </authorList>
    </citation>
    <scope>NUCLEOTIDE SEQUENCE [LARGE SCALE GENOMIC DNA]</scope>
    <source>
        <strain evidence="3 4">8321</strain>
    </source>
</reference>
<dbReference type="InterPro" id="IPR011659">
    <property type="entry name" value="WD40"/>
</dbReference>
<evidence type="ECO:0000256" key="1">
    <source>
        <dbReference type="ARBA" id="ARBA00009820"/>
    </source>
</evidence>
<keyword evidence="2" id="KW-0732">Signal</keyword>
<dbReference type="PATRIC" id="fig|765912.4.peg.1722"/>
<dbReference type="Gene3D" id="2.120.10.30">
    <property type="entry name" value="TolB, C-terminal domain"/>
    <property type="match status" value="2"/>
</dbReference>
<feature type="chain" id="PRO_5003943106" evidence="2">
    <location>
        <begin position="33"/>
        <end position="313"/>
    </location>
</feature>
<dbReference type="InterPro" id="IPR011042">
    <property type="entry name" value="6-blade_b-propeller_TolB-like"/>
</dbReference>